<dbReference type="EMBL" id="AJLR01000010">
    <property type="protein sequence ID" value="EKN70396.1"/>
    <property type="molecule type" value="Genomic_DNA"/>
</dbReference>
<sequence length="68" mass="8752">MRFKPYWELTYKEKFFRTLWMTPFVILFHFIPEKLFAFFIPKSILVSIIWVIFIWQIVYTYKKWKRSY</sequence>
<feature type="transmembrane region" description="Helical" evidence="1">
    <location>
        <begin position="38"/>
        <end position="61"/>
    </location>
</feature>
<comment type="caution">
    <text evidence="2">The sequence shown here is derived from an EMBL/GenBank/DDBJ whole genome shotgun (WGS) entry which is preliminary data.</text>
</comment>
<evidence type="ECO:0000313" key="2">
    <source>
        <dbReference type="EMBL" id="EKN70396.1"/>
    </source>
</evidence>
<feature type="transmembrane region" description="Helical" evidence="1">
    <location>
        <begin position="15"/>
        <end position="32"/>
    </location>
</feature>
<reference evidence="2 3" key="1">
    <citation type="journal article" date="2012" name="Front. Microbiol.">
        <title>Redundancy and modularity in membrane-associated dissimilatory nitrate reduction in Bacillus.</title>
        <authorList>
            <person name="Heylen K."/>
            <person name="Keltjens J."/>
        </authorList>
    </citation>
    <scope>NUCLEOTIDE SEQUENCE [LARGE SCALE GENOMIC DNA]</scope>
    <source>
        <strain evidence="2 3">LMG 9581</strain>
    </source>
</reference>
<dbReference type="PATRIC" id="fig|1131731.3.peg.272"/>
<organism evidence="2 3">
    <name type="scientific">Schinkia azotoformans LMG 9581</name>
    <dbReference type="NCBI Taxonomy" id="1131731"/>
    <lineage>
        <taxon>Bacteria</taxon>
        <taxon>Bacillati</taxon>
        <taxon>Bacillota</taxon>
        <taxon>Bacilli</taxon>
        <taxon>Bacillales</taxon>
        <taxon>Bacillaceae</taxon>
        <taxon>Calidifontibacillus/Schinkia group</taxon>
        <taxon>Schinkia</taxon>
    </lineage>
</organism>
<gene>
    <name evidence="2" type="ORF">BAZO_01312</name>
</gene>
<proteinExistence type="predicted"/>
<evidence type="ECO:0000256" key="1">
    <source>
        <dbReference type="SAM" id="Phobius"/>
    </source>
</evidence>
<keyword evidence="3" id="KW-1185">Reference proteome</keyword>
<protein>
    <submittedName>
        <fullName evidence="2">Uncharacterized protein</fullName>
    </submittedName>
</protein>
<accession>K6EAG7</accession>
<evidence type="ECO:0000313" key="3">
    <source>
        <dbReference type="Proteomes" id="UP000006315"/>
    </source>
</evidence>
<dbReference type="Proteomes" id="UP000006315">
    <property type="component" value="Unassembled WGS sequence"/>
</dbReference>
<keyword evidence="1" id="KW-0812">Transmembrane</keyword>
<keyword evidence="1" id="KW-1133">Transmembrane helix</keyword>
<keyword evidence="1" id="KW-0472">Membrane</keyword>
<name>K6EAG7_SCHAZ</name>
<dbReference type="AlphaFoldDB" id="K6EAG7"/>